<sequence length="70" mass="7913">MDIMYTTNHEKYEDRCVGHLVAHQGTALDFGPPKFRGAAPERGHAYGCCMRLSSSRARAVNPRRYPRSFA</sequence>
<dbReference type="Proteomes" id="UP000639772">
    <property type="component" value="Unassembled WGS sequence"/>
</dbReference>
<protein>
    <submittedName>
        <fullName evidence="1">Uncharacterized protein</fullName>
    </submittedName>
</protein>
<name>A0A835V433_VANPL</name>
<evidence type="ECO:0000313" key="1">
    <source>
        <dbReference type="EMBL" id="KAG0483968.1"/>
    </source>
</evidence>
<accession>A0A835V433</accession>
<dbReference type="AlphaFoldDB" id="A0A835V433"/>
<dbReference type="EMBL" id="JADCNM010000005">
    <property type="protein sequence ID" value="KAG0483968.1"/>
    <property type="molecule type" value="Genomic_DNA"/>
</dbReference>
<reference evidence="1 2" key="1">
    <citation type="journal article" date="2020" name="Nat. Food">
        <title>A phased Vanilla planifolia genome enables genetic improvement of flavour and production.</title>
        <authorList>
            <person name="Hasing T."/>
            <person name="Tang H."/>
            <person name="Brym M."/>
            <person name="Khazi F."/>
            <person name="Huang T."/>
            <person name="Chambers A.H."/>
        </authorList>
    </citation>
    <scope>NUCLEOTIDE SEQUENCE [LARGE SCALE GENOMIC DNA]</scope>
    <source>
        <tissue evidence="1">Leaf</tissue>
    </source>
</reference>
<organism evidence="1 2">
    <name type="scientific">Vanilla planifolia</name>
    <name type="common">Vanilla</name>
    <dbReference type="NCBI Taxonomy" id="51239"/>
    <lineage>
        <taxon>Eukaryota</taxon>
        <taxon>Viridiplantae</taxon>
        <taxon>Streptophyta</taxon>
        <taxon>Embryophyta</taxon>
        <taxon>Tracheophyta</taxon>
        <taxon>Spermatophyta</taxon>
        <taxon>Magnoliopsida</taxon>
        <taxon>Liliopsida</taxon>
        <taxon>Asparagales</taxon>
        <taxon>Orchidaceae</taxon>
        <taxon>Vanilloideae</taxon>
        <taxon>Vanilleae</taxon>
        <taxon>Vanilla</taxon>
    </lineage>
</organism>
<comment type="caution">
    <text evidence="1">The sequence shown here is derived from an EMBL/GenBank/DDBJ whole genome shotgun (WGS) entry which is preliminary data.</text>
</comment>
<gene>
    <name evidence="1" type="ORF">HPP92_012052</name>
</gene>
<evidence type="ECO:0000313" key="2">
    <source>
        <dbReference type="Proteomes" id="UP000639772"/>
    </source>
</evidence>
<proteinExistence type="predicted"/>